<dbReference type="Gene3D" id="3.30.420.180">
    <property type="entry name" value="CobE/GbiG C-terminal domain"/>
    <property type="match status" value="1"/>
</dbReference>
<evidence type="ECO:0000256" key="1">
    <source>
        <dbReference type="SAM" id="MobiDB-lite"/>
    </source>
</evidence>
<feature type="domain" description="CobE/GbiG C-terminal" evidence="2">
    <location>
        <begin position="10"/>
        <end position="133"/>
    </location>
</feature>
<protein>
    <submittedName>
        <fullName evidence="4">Cobalt-precorrin 5A hydrolase</fullName>
    </submittedName>
</protein>
<feature type="region of interest" description="Disordered" evidence="1">
    <location>
        <begin position="134"/>
        <end position="153"/>
    </location>
</feature>
<name>A0A451B7T9_9GAMM</name>
<dbReference type="InterPro" id="IPR052553">
    <property type="entry name" value="CbiG_hydrolase"/>
</dbReference>
<dbReference type="GO" id="GO:0016787">
    <property type="term" value="F:hydrolase activity"/>
    <property type="evidence" value="ECO:0007669"/>
    <property type="project" value="UniProtKB-KW"/>
</dbReference>
<reference evidence="4" key="1">
    <citation type="submission" date="2019-02" db="EMBL/GenBank/DDBJ databases">
        <authorList>
            <person name="Gruber-Vodicka R. H."/>
            <person name="Seah K. B. B."/>
        </authorList>
    </citation>
    <scope>NUCLEOTIDE SEQUENCE</scope>
    <source>
        <strain evidence="4">BECK_BZ198</strain>
        <strain evidence="3">BECK_BZ199</strain>
    </source>
</reference>
<organism evidence="4">
    <name type="scientific">Candidatus Kentrum sp. MB</name>
    <dbReference type="NCBI Taxonomy" id="2138164"/>
    <lineage>
        <taxon>Bacteria</taxon>
        <taxon>Pseudomonadati</taxon>
        <taxon>Pseudomonadota</taxon>
        <taxon>Gammaproteobacteria</taxon>
        <taxon>Candidatus Kentrum</taxon>
    </lineage>
</organism>
<dbReference type="EMBL" id="CAADGH010000004">
    <property type="protein sequence ID" value="VFK74355.1"/>
    <property type="molecule type" value="Genomic_DNA"/>
</dbReference>
<accession>A0A451B7T9</accession>
<evidence type="ECO:0000313" key="4">
    <source>
        <dbReference type="EMBL" id="VFK74355.1"/>
    </source>
</evidence>
<feature type="compositionally biased region" description="Basic and acidic residues" evidence="1">
    <location>
        <begin position="136"/>
        <end position="153"/>
    </location>
</feature>
<dbReference type="Pfam" id="PF01890">
    <property type="entry name" value="CbiG_C"/>
    <property type="match status" value="1"/>
</dbReference>
<dbReference type="AlphaFoldDB" id="A0A451B7T9"/>
<sequence length="153" mass="16555">MIQPGKITKIIIGIGCDRGTSQQTLETAIDQALRLSGHTRAAVTALATIDKKSDEPALLALSAQHRWPLHFHTAARLSEVIVPNPSETVRKHMGTPAVSEAAALVTAGVGIDNLILEKHKHRGHDGKHVTISLVATKDRDPAARNHHNQECKR</sequence>
<proteinExistence type="predicted"/>
<dbReference type="PANTHER" id="PTHR37477:SF1">
    <property type="entry name" value="COBALT-PRECORRIN-5A HYDROLASE"/>
    <property type="match status" value="1"/>
</dbReference>
<dbReference type="GO" id="GO:0009236">
    <property type="term" value="P:cobalamin biosynthetic process"/>
    <property type="evidence" value="ECO:0007669"/>
    <property type="project" value="InterPro"/>
</dbReference>
<evidence type="ECO:0000259" key="2">
    <source>
        <dbReference type="Pfam" id="PF01890"/>
    </source>
</evidence>
<evidence type="ECO:0000313" key="3">
    <source>
        <dbReference type="EMBL" id="VFK27615.1"/>
    </source>
</evidence>
<gene>
    <name evidence="4" type="ORF">BECKMB1821H_GA0114242_10043</name>
    <name evidence="3" type="ORF">BECKMB1821I_GA0114274_10043</name>
</gene>
<dbReference type="EMBL" id="CAADFQ010000004">
    <property type="protein sequence ID" value="VFK27615.1"/>
    <property type="molecule type" value="Genomic_DNA"/>
</dbReference>
<dbReference type="PANTHER" id="PTHR37477">
    <property type="entry name" value="COBALT-PRECORRIN-5A HYDROLASE"/>
    <property type="match status" value="1"/>
</dbReference>
<keyword evidence="4" id="KW-0378">Hydrolase</keyword>
<dbReference type="InterPro" id="IPR036518">
    <property type="entry name" value="CobE/GbiG_C_sf"/>
</dbReference>
<dbReference type="SUPFAM" id="SSF159664">
    <property type="entry name" value="CobE/GbiG C-terminal domain-like"/>
    <property type="match status" value="1"/>
</dbReference>
<dbReference type="InterPro" id="IPR002750">
    <property type="entry name" value="CobE/GbiG_C"/>
</dbReference>